<gene>
    <name evidence="2" type="ORF">UFOPK3376_02231</name>
</gene>
<dbReference type="InterPro" id="IPR001296">
    <property type="entry name" value="Glyco_trans_1"/>
</dbReference>
<dbReference type="EMBL" id="CAFBLP010000065">
    <property type="protein sequence ID" value="CAB4886018.1"/>
    <property type="molecule type" value="Genomic_DNA"/>
</dbReference>
<dbReference type="AlphaFoldDB" id="A0A6J7EWY0"/>
<dbReference type="SUPFAM" id="SSF53756">
    <property type="entry name" value="UDP-Glycosyltransferase/glycogen phosphorylase"/>
    <property type="match status" value="1"/>
</dbReference>
<feature type="domain" description="Glycosyl transferase family 1" evidence="1">
    <location>
        <begin position="178"/>
        <end position="351"/>
    </location>
</feature>
<proteinExistence type="predicted"/>
<reference evidence="2" key="1">
    <citation type="submission" date="2020-05" db="EMBL/GenBank/DDBJ databases">
        <authorList>
            <person name="Chiriac C."/>
            <person name="Salcher M."/>
            <person name="Ghai R."/>
            <person name="Kavagutti S V."/>
        </authorList>
    </citation>
    <scope>NUCLEOTIDE SEQUENCE</scope>
</reference>
<dbReference type="Pfam" id="PF00534">
    <property type="entry name" value="Glycos_transf_1"/>
    <property type="match status" value="1"/>
</dbReference>
<dbReference type="Gene3D" id="3.40.50.2000">
    <property type="entry name" value="Glycogen Phosphorylase B"/>
    <property type="match status" value="2"/>
</dbReference>
<dbReference type="InterPro" id="IPR050194">
    <property type="entry name" value="Glycosyltransferase_grp1"/>
</dbReference>
<dbReference type="PANTHER" id="PTHR45947:SF3">
    <property type="entry name" value="SULFOQUINOVOSYL TRANSFERASE SQD2"/>
    <property type="match status" value="1"/>
</dbReference>
<dbReference type="PANTHER" id="PTHR45947">
    <property type="entry name" value="SULFOQUINOVOSYL TRANSFERASE SQD2"/>
    <property type="match status" value="1"/>
</dbReference>
<organism evidence="2">
    <name type="scientific">freshwater metagenome</name>
    <dbReference type="NCBI Taxonomy" id="449393"/>
    <lineage>
        <taxon>unclassified sequences</taxon>
        <taxon>metagenomes</taxon>
        <taxon>ecological metagenomes</taxon>
    </lineage>
</organism>
<accession>A0A6J7EWY0</accession>
<evidence type="ECO:0000313" key="2">
    <source>
        <dbReference type="EMBL" id="CAB4886018.1"/>
    </source>
</evidence>
<name>A0A6J7EWY0_9ZZZZ</name>
<dbReference type="CDD" id="cd03801">
    <property type="entry name" value="GT4_PimA-like"/>
    <property type="match status" value="1"/>
</dbReference>
<protein>
    <submittedName>
        <fullName evidence="2">Unannotated protein</fullName>
    </submittedName>
</protein>
<evidence type="ECO:0000259" key="1">
    <source>
        <dbReference type="Pfam" id="PF00534"/>
    </source>
</evidence>
<sequence>MKHLLVTNDFPPKIGGIQSLLWEWWRRLPPDSFAVLTSPYAGSEVFDAAQAFRIERVRETVLLPHPVMVRRINDMAREMGADLVVLDPALPLGLVGPSLELPYDVVLHGAEVTVPGRLPGSKQTLAYVLRRARHIVAAGGYPAHEAERASGGPLPITIVAPGVDTDRFRPLDADQQAAAREHFGVPQGAELIVSISRLVPRKGFDTAIRAVAMLKSSRPNLLLAIAGGGRDLPRLQRLAAELDAPVRFLGRVSNDDLPLLYGCADVYAMLCRNRWGGLEQEGFGIVFVEAAACGVPQVAGDSGGAAEAVADGETGIVVRQPDDHREVARAFEALLDDPARRLAMGLAGRQRAVAEFSYDVLAERLGKSLGALP</sequence>
<dbReference type="GO" id="GO:0016758">
    <property type="term" value="F:hexosyltransferase activity"/>
    <property type="evidence" value="ECO:0007669"/>
    <property type="project" value="TreeGrafter"/>
</dbReference>